<dbReference type="Proteomes" id="UP000070255">
    <property type="component" value="Unassembled WGS sequence"/>
</dbReference>
<proteinExistence type="predicted"/>
<protein>
    <submittedName>
        <fullName evidence="1">Uncharacterized protein</fullName>
    </submittedName>
</protein>
<sequence>MQVRVKLPSDPLLEFWHFCSAIAEALCPLAKQQAGIECIIGKRVTREVSLAAASTDRRERWLLHMGLQRVLLSDDDHTLDEMLRDAPEAADAVAERPLEVASRREVVEVPSIVDLDDDDRLAFEELLLDYPMLRSLLSPQNEDAFLSAYRDVPRRPTWVPVFRTAPNIKRREQEQDDVRDHHRRALQTEFAEGGVTAVNGRNAPIPVLTTGSFIPRAQALPIWIGVVSRMETMSQMQRLTEICIRSSRSERSLGRLCRRQTIRNNAMTRALSRR</sequence>
<reference evidence="1 2" key="1">
    <citation type="submission" date="2015-11" db="EMBL/GenBank/DDBJ databases">
        <authorList>
            <person name="Sahl J."/>
            <person name="Wagner D."/>
            <person name="Keim P."/>
        </authorList>
    </citation>
    <scope>NUCLEOTIDE SEQUENCE [LARGE SCALE GENOMIC DNA]</scope>
    <source>
        <strain evidence="1 2">BDU18</strain>
    </source>
</reference>
<name>A0ABR5TCG8_9BURK</name>
<evidence type="ECO:0000313" key="1">
    <source>
        <dbReference type="EMBL" id="KWZ42665.1"/>
    </source>
</evidence>
<accession>A0ABR5TCG8</accession>
<organism evidence="1 2">
    <name type="scientific">Burkholderia savannae</name>
    <dbReference type="NCBI Taxonomy" id="1637837"/>
    <lineage>
        <taxon>Bacteria</taxon>
        <taxon>Pseudomonadati</taxon>
        <taxon>Pseudomonadota</taxon>
        <taxon>Betaproteobacteria</taxon>
        <taxon>Burkholderiales</taxon>
        <taxon>Burkholderiaceae</taxon>
        <taxon>Burkholderia</taxon>
        <taxon>pseudomallei group</taxon>
    </lineage>
</organism>
<keyword evidence="2" id="KW-1185">Reference proteome</keyword>
<dbReference type="RefSeq" id="WP_060821700.1">
    <property type="nucleotide sequence ID" value="NZ_LNJQ01000001.1"/>
</dbReference>
<evidence type="ECO:0000313" key="2">
    <source>
        <dbReference type="Proteomes" id="UP000070255"/>
    </source>
</evidence>
<comment type="caution">
    <text evidence="1">The sequence shown here is derived from an EMBL/GenBank/DDBJ whole genome shotgun (WGS) entry which is preliminary data.</text>
</comment>
<dbReference type="EMBL" id="LNJQ01000001">
    <property type="protein sequence ID" value="KWZ42665.1"/>
    <property type="molecule type" value="Genomic_DNA"/>
</dbReference>
<gene>
    <name evidence="1" type="ORF">WS72_07130</name>
</gene>